<sequence length="165" mass="17879">MFPSPSSSWTLFTASSASMIRSKSRFIRIDAFSLSRGMPAVEQSQRQVHTLPVRSSRPIGVPAHLAPITQQVLNKQPPCVQISDDVYEAQLPSLITLRSSAPGEIANAFVMLSLNSNVSIRYKRIYIPNIPASVHTLPSGVLCISLTSPAVLDSFPPDTPSSSVF</sequence>
<protein>
    <submittedName>
        <fullName evidence="1">Uncharacterized protein</fullName>
    </submittedName>
</protein>
<proteinExistence type="predicted"/>
<dbReference type="OrthoDB" id="542841at2759"/>
<evidence type="ECO:0000313" key="1">
    <source>
        <dbReference type="EMBL" id="OBZ75381.1"/>
    </source>
</evidence>
<organism evidence="1 2">
    <name type="scientific">Grifola frondosa</name>
    <name type="common">Maitake</name>
    <name type="synonym">Polyporus frondosus</name>
    <dbReference type="NCBI Taxonomy" id="5627"/>
    <lineage>
        <taxon>Eukaryota</taxon>
        <taxon>Fungi</taxon>
        <taxon>Dikarya</taxon>
        <taxon>Basidiomycota</taxon>
        <taxon>Agaricomycotina</taxon>
        <taxon>Agaricomycetes</taxon>
        <taxon>Polyporales</taxon>
        <taxon>Grifolaceae</taxon>
        <taxon>Grifola</taxon>
    </lineage>
</organism>
<dbReference type="Proteomes" id="UP000092993">
    <property type="component" value="Unassembled WGS sequence"/>
</dbReference>
<dbReference type="AlphaFoldDB" id="A0A1C7MEL9"/>
<accession>A0A1C7MEL9</accession>
<gene>
    <name evidence="1" type="ORF">A0H81_04103</name>
</gene>
<dbReference type="EMBL" id="LUGG01000004">
    <property type="protein sequence ID" value="OBZ75381.1"/>
    <property type="molecule type" value="Genomic_DNA"/>
</dbReference>
<evidence type="ECO:0000313" key="2">
    <source>
        <dbReference type="Proteomes" id="UP000092993"/>
    </source>
</evidence>
<comment type="caution">
    <text evidence="1">The sequence shown here is derived from an EMBL/GenBank/DDBJ whole genome shotgun (WGS) entry which is preliminary data.</text>
</comment>
<reference evidence="1 2" key="1">
    <citation type="submission" date="2016-03" db="EMBL/GenBank/DDBJ databases">
        <title>Whole genome sequencing of Grifola frondosa 9006-11.</title>
        <authorList>
            <person name="Min B."/>
            <person name="Park H."/>
            <person name="Kim J.-G."/>
            <person name="Cho H."/>
            <person name="Oh Y.-L."/>
            <person name="Kong W.-S."/>
            <person name="Choi I.-G."/>
        </authorList>
    </citation>
    <scope>NUCLEOTIDE SEQUENCE [LARGE SCALE GENOMIC DNA]</scope>
    <source>
        <strain evidence="1 2">9006-11</strain>
    </source>
</reference>
<keyword evidence="2" id="KW-1185">Reference proteome</keyword>
<dbReference type="STRING" id="5627.A0A1C7MEL9"/>
<name>A0A1C7MEL9_GRIFR</name>